<dbReference type="PANTHER" id="PTHR33494:SF5">
    <property type="entry name" value="F10A16.6 PROTEIN"/>
    <property type="match status" value="1"/>
</dbReference>
<gene>
    <name evidence="2" type="ORF">K2173_013078</name>
</gene>
<dbReference type="InterPro" id="IPR057939">
    <property type="entry name" value="TRF2_HOY1_PH"/>
</dbReference>
<comment type="caution">
    <text evidence="2">The sequence shown here is derived from an EMBL/GenBank/DDBJ whole genome shotgun (WGS) entry which is preliminary data.</text>
</comment>
<dbReference type="Pfam" id="PF24818">
    <property type="entry name" value="PH_TRF2_HOY1"/>
    <property type="match status" value="1"/>
</dbReference>
<dbReference type="Proteomes" id="UP001159364">
    <property type="component" value="Unassembled WGS sequence"/>
</dbReference>
<reference evidence="2 3" key="1">
    <citation type="submission" date="2021-09" db="EMBL/GenBank/DDBJ databases">
        <title>Genomic insights and catalytic innovation underlie evolution of tropane alkaloids biosynthesis.</title>
        <authorList>
            <person name="Wang Y.-J."/>
            <person name="Tian T."/>
            <person name="Huang J.-P."/>
            <person name="Huang S.-X."/>
        </authorList>
    </citation>
    <scope>NUCLEOTIDE SEQUENCE [LARGE SCALE GENOMIC DNA]</scope>
    <source>
        <strain evidence="2">KIB-2018</strain>
        <tissue evidence="2">Leaf</tissue>
    </source>
</reference>
<organism evidence="2 3">
    <name type="scientific">Erythroxylum novogranatense</name>
    <dbReference type="NCBI Taxonomy" id="1862640"/>
    <lineage>
        <taxon>Eukaryota</taxon>
        <taxon>Viridiplantae</taxon>
        <taxon>Streptophyta</taxon>
        <taxon>Embryophyta</taxon>
        <taxon>Tracheophyta</taxon>
        <taxon>Spermatophyta</taxon>
        <taxon>Magnoliopsida</taxon>
        <taxon>eudicotyledons</taxon>
        <taxon>Gunneridae</taxon>
        <taxon>Pentapetalae</taxon>
        <taxon>rosids</taxon>
        <taxon>fabids</taxon>
        <taxon>Malpighiales</taxon>
        <taxon>Erythroxylaceae</taxon>
        <taxon>Erythroxylum</taxon>
    </lineage>
</organism>
<keyword evidence="3" id="KW-1185">Reference proteome</keyword>
<accession>A0AAV8S647</accession>
<dbReference type="EMBL" id="JAIWQS010000152">
    <property type="protein sequence ID" value="KAJ8747543.1"/>
    <property type="molecule type" value="Genomic_DNA"/>
</dbReference>
<feature type="domain" description="TRF2/HOY1 PH-like" evidence="1">
    <location>
        <begin position="142"/>
        <end position="259"/>
    </location>
</feature>
<name>A0AAV8S647_9ROSI</name>
<dbReference type="AlphaFoldDB" id="A0AAV8S647"/>
<protein>
    <recommendedName>
        <fullName evidence="1">TRF2/HOY1 PH-like domain-containing protein</fullName>
    </recommendedName>
</protein>
<proteinExistence type="predicted"/>
<evidence type="ECO:0000313" key="3">
    <source>
        <dbReference type="Proteomes" id="UP001159364"/>
    </source>
</evidence>
<evidence type="ECO:0000313" key="2">
    <source>
        <dbReference type="EMBL" id="KAJ8747543.1"/>
    </source>
</evidence>
<evidence type="ECO:0000259" key="1">
    <source>
        <dbReference type="Pfam" id="PF24818"/>
    </source>
</evidence>
<sequence>MAEDYVEAACSDGGDAGECSGRQCNKALTLISGGDGKVGSYADVVQSVEDFACEKEAYNFVNGDECIQAANELIMKTLENPKEDEQTTLGNKILNLRPFGLRLNLTSSFHEYKKLCASEVKTGRGLLSRVKDEDLGRMKASNFTAALIRIGSWERVSRNEGDLVAKCYFAKRKLVWEILEGRLKRKIEIQWNNIIAIQANIQDEKPAVLEIELNERPTFFVEVDPQPRKHTIWSSTLDFTGGQANKCRSHYLVFPPGSLDKHYEKLLQCDDRLFELTKKAFPSMPWSPTFPDENGLRYNPRTLNMLKRTQLPPPSFTASMPMGLRPQTRPCDGMRHLSCNELTSPISVVDFAYSNDQFINNARVWNQGMNSYGDALAKDQTGRLVAHISPTQLNSTLPFQSFVQANSDFSRQKCSQIYPVIYHGQGVARDEALYNLDNQCLIDAQVGSCNGSNDFPGADSLDEVLNLPEENTKVLMNPAQCHVTDYYVHISGVVGQFHQKQEVAALPPEAGLENPVAHILPGIPFASCDQLYQHQASPAHSRVYQNCNNSKDSMNMITGALHGPEMIAANPTISKITGRGNATEMSVDNLYDIKTTVCRF</sequence>
<dbReference type="PANTHER" id="PTHR33494">
    <property type="entry name" value="OS02G0793800 PROTEIN"/>
    <property type="match status" value="1"/>
</dbReference>